<dbReference type="InParanoid" id="A0A0D1E3T1"/>
<evidence type="ECO:0000256" key="1">
    <source>
        <dbReference type="SAM" id="MobiDB-lite"/>
    </source>
</evidence>
<evidence type="ECO:0000313" key="3">
    <source>
        <dbReference type="EMBL" id="KIS70759.1"/>
    </source>
</evidence>
<dbReference type="GeneID" id="23566325"/>
<organism evidence="3 4">
    <name type="scientific">Mycosarcoma maydis</name>
    <name type="common">Corn smut fungus</name>
    <name type="synonym">Ustilago maydis</name>
    <dbReference type="NCBI Taxonomy" id="5270"/>
    <lineage>
        <taxon>Eukaryota</taxon>
        <taxon>Fungi</taxon>
        <taxon>Dikarya</taxon>
        <taxon>Basidiomycota</taxon>
        <taxon>Ustilaginomycotina</taxon>
        <taxon>Ustilaginomycetes</taxon>
        <taxon>Ustilaginales</taxon>
        <taxon>Ustilaginaceae</taxon>
        <taxon>Mycosarcoma</taxon>
    </lineage>
</organism>
<accession>A0A0D1E3T1</accession>
<name>A0A0D1E3T1_MYCMD</name>
<dbReference type="EMBL" id="CM003142">
    <property type="protein sequence ID" value="KIS70759.1"/>
    <property type="molecule type" value="Genomic_DNA"/>
</dbReference>
<proteinExistence type="predicted"/>
<gene>
    <name evidence="3" type="ORF">UMAG_10272</name>
</gene>
<evidence type="ECO:0000313" key="4">
    <source>
        <dbReference type="Proteomes" id="UP000000561"/>
    </source>
</evidence>
<dbReference type="Proteomes" id="UP000000561">
    <property type="component" value="Chromosome 3"/>
</dbReference>
<protein>
    <submittedName>
        <fullName evidence="3">Uncharacterized protein</fullName>
    </submittedName>
</protein>
<sequence>MLALAISKRRNTFPVLRMSAARRFNSTTSAAQTSRQRPPPKSQGLNQPKAIFWGWAVLIVVAGFGYFSVKSSNTAKKREFMIKQGQELQQQRNAVAHDDSSAASSAPVFMSSVNQEKYAMSPLQSLVAALNRQTTQRSRNPDASRSSSTTNE</sequence>
<dbReference type="KEGG" id="uma:UMAG_10272"/>
<dbReference type="OrthoDB" id="2551977at2759"/>
<feature type="region of interest" description="Disordered" evidence="1">
    <location>
        <begin position="129"/>
        <end position="152"/>
    </location>
</feature>
<dbReference type="AlphaFoldDB" id="A0A0D1E3T1"/>
<keyword evidence="2" id="KW-1133">Transmembrane helix</keyword>
<feature type="compositionally biased region" description="Polar residues" evidence="1">
    <location>
        <begin position="131"/>
        <end position="152"/>
    </location>
</feature>
<keyword evidence="2" id="KW-0812">Transmembrane</keyword>
<dbReference type="RefSeq" id="XP_011387969.1">
    <property type="nucleotide sequence ID" value="XM_011389667.1"/>
</dbReference>
<feature type="region of interest" description="Disordered" evidence="1">
    <location>
        <begin position="24"/>
        <end position="45"/>
    </location>
</feature>
<feature type="compositionally biased region" description="Polar residues" evidence="1">
    <location>
        <begin position="24"/>
        <end position="36"/>
    </location>
</feature>
<reference evidence="3 4" key="1">
    <citation type="journal article" date="2006" name="Nature">
        <title>Insights from the genome of the biotrophic fungal plant pathogen Ustilago maydis.</title>
        <authorList>
            <person name="Kamper J."/>
            <person name="Kahmann R."/>
            <person name="Bolker M."/>
            <person name="Ma L.J."/>
            <person name="Brefort T."/>
            <person name="Saville B.J."/>
            <person name="Banuett F."/>
            <person name="Kronstad J.W."/>
            <person name="Gold S.E."/>
            <person name="Muller O."/>
            <person name="Perlin M.H."/>
            <person name="Wosten H.A."/>
            <person name="de Vries R."/>
            <person name="Ruiz-Herrera J."/>
            <person name="Reynaga-Pena C.G."/>
            <person name="Snetselaar K."/>
            <person name="McCann M."/>
            <person name="Perez-Martin J."/>
            <person name="Feldbrugge M."/>
            <person name="Basse C.W."/>
            <person name="Steinberg G."/>
            <person name="Ibeas J.I."/>
            <person name="Holloman W."/>
            <person name="Guzman P."/>
            <person name="Farman M."/>
            <person name="Stajich J.E."/>
            <person name="Sentandreu R."/>
            <person name="Gonzalez-Prieto J.M."/>
            <person name="Kennell J.C."/>
            <person name="Molina L."/>
            <person name="Schirawski J."/>
            <person name="Mendoza-Mendoza A."/>
            <person name="Greilinger D."/>
            <person name="Munch K."/>
            <person name="Rossel N."/>
            <person name="Scherer M."/>
            <person name="Vranes M."/>
            <person name="Ladendorf O."/>
            <person name="Vincon V."/>
            <person name="Fuchs U."/>
            <person name="Sandrock B."/>
            <person name="Meng S."/>
            <person name="Ho E.C."/>
            <person name="Cahill M.J."/>
            <person name="Boyce K.J."/>
            <person name="Klose J."/>
            <person name="Klosterman S.J."/>
            <person name="Deelstra H.J."/>
            <person name="Ortiz-Castellanos L."/>
            <person name="Li W."/>
            <person name="Sanchez-Alonso P."/>
            <person name="Schreier P.H."/>
            <person name="Hauser-Hahn I."/>
            <person name="Vaupel M."/>
            <person name="Koopmann E."/>
            <person name="Friedrich G."/>
            <person name="Voss H."/>
            <person name="Schluter T."/>
            <person name="Margolis J."/>
            <person name="Platt D."/>
            <person name="Swimmer C."/>
            <person name="Gnirke A."/>
            <person name="Chen F."/>
            <person name="Vysotskaia V."/>
            <person name="Mannhaupt G."/>
            <person name="Guldener U."/>
            <person name="Munsterkotter M."/>
            <person name="Haase D."/>
            <person name="Oesterheld M."/>
            <person name="Mewes H.W."/>
            <person name="Mauceli E.W."/>
            <person name="DeCaprio D."/>
            <person name="Wade C.M."/>
            <person name="Butler J."/>
            <person name="Young S."/>
            <person name="Jaffe D.B."/>
            <person name="Calvo S."/>
            <person name="Nusbaum C."/>
            <person name="Galagan J."/>
            <person name="Birren B.W."/>
        </authorList>
    </citation>
    <scope>NUCLEOTIDE SEQUENCE [LARGE SCALE GENOMIC DNA]</scope>
    <source>
        <strain evidence="4">DSM 14603 / FGSC 9021 / UM521</strain>
    </source>
</reference>
<keyword evidence="2" id="KW-0472">Membrane</keyword>
<keyword evidence="4" id="KW-1185">Reference proteome</keyword>
<evidence type="ECO:0000256" key="2">
    <source>
        <dbReference type="SAM" id="Phobius"/>
    </source>
</evidence>
<feature type="transmembrane region" description="Helical" evidence="2">
    <location>
        <begin position="50"/>
        <end position="69"/>
    </location>
</feature>
<dbReference type="VEuPathDB" id="FungiDB:UMAG_10272"/>